<name>A0A6A4H4J4_9AGAR</name>
<gene>
    <name evidence="3" type="ORF">BT96DRAFT_1023186</name>
</gene>
<dbReference type="Proteomes" id="UP000799118">
    <property type="component" value="Unassembled WGS sequence"/>
</dbReference>
<evidence type="ECO:0000256" key="2">
    <source>
        <dbReference type="SAM" id="MobiDB-lite"/>
    </source>
</evidence>
<dbReference type="EMBL" id="ML769580">
    <property type="protein sequence ID" value="KAE9393102.1"/>
    <property type="molecule type" value="Genomic_DNA"/>
</dbReference>
<feature type="coiled-coil region" evidence="1">
    <location>
        <begin position="256"/>
        <end position="314"/>
    </location>
</feature>
<organism evidence="3 4">
    <name type="scientific">Gymnopus androsaceus JB14</name>
    <dbReference type="NCBI Taxonomy" id="1447944"/>
    <lineage>
        <taxon>Eukaryota</taxon>
        <taxon>Fungi</taxon>
        <taxon>Dikarya</taxon>
        <taxon>Basidiomycota</taxon>
        <taxon>Agaricomycotina</taxon>
        <taxon>Agaricomycetes</taxon>
        <taxon>Agaricomycetidae</taxon>
        <taxon>Agaricales</taxon>
        <taxon>Marasmiineae</taxon>
        <taxon>Omphalotaceae</taxon>
        <taxon>Gymnopus</taxon>
    </lineage>
</organism>
<accession>A0A6A4H4J4</accession>
<dbReference type="Gene3D" id="1.20.930.20">
    <property type="entry name" value="Adaptor protein Cbl, N-terminal domain"/>
    <property type="match status" value="1"/>
</dbReference>
<feature type="compositionally biased region" description="Low complexity" evidence="2">
    <location>
        <begin position="9"/>
        <end position="22"/>
    </location>
</feature>
<dbReference type="GO" id="GO:0007166">
    <property type="term" value="P:cell surface receptor signaling pathway"/>
    <property type="evidence" value="ECO:0007669"/>
    <property type="project" value="InterPro"/>
</dbReference>
<reference evidence="3" key="1">
    <citation type="journal article" date="2019" name="Environ. Microbiol.">
        <title>Fungal ecological strategies reflected in gene transcription - a case study of two litter decomposers.</title>
        <authorList>
            <person name="Barbi F."/>
            <person name="Kohler A."/>
            <person name="Barry K."/>
            <person name="Baskaran P."/>
            <person name="Daum C."/>
            <person name="Fauchery L."/>
            <person name="Ihrmark K."/>
            <person name="Kuo A."/>
            <person name="LaButti K."/>
            <person name="Lipzen A."/>
            <person name="Morin E."/>
            <person name="Grigoriev I.V."/>
            <person name="Henrissat B."/>
            <person name="Lindahl B."/>
            <person name="Martin F."/>
        </authorList>
    </citation>
    <scope>NUCLEOTIDE SEQUENCE</scope>
    <source>
        <strain evidence="3">JB14</strain>
    </source>
</reference>
<dbReference type="OrthoDB" id="10615273at2759"/>
<proteinExistence type="predicted"/>
<protein>
    <submittedName>
        <fullName evidence="3">Uncharacterized protein</fullName>
    </submittedName>
</protein>
<evidence type="ECO:0000313" key="4">
    <source>
        <dbReference type="Proteomes" id="UP000799118"/>
    </source>
</evidence>
<dbReference type="CDD" id="cd21037">
    <property type="entry name" value="MLKL_NTD"/>
    <property type="match status" value="1"/>
</dbReference>
<evidence type="ECO:0000313" key="3">
    <source>
        <dbReference type="EMBL" id="KAE9393102.1"/>
    </source>
</evidence>
<feature type="region of interest" description="Disordered" evidence="2">
    <location>
        <begin position="1"/>
        <end position="22"/>
    </location>
</feature>
<keyword evidence="1" id="KW-0175">Coiled coil</keyword>
<dbReference type="InterPro" id="IPR036537">
    <property type="entry name" value="Adaptor_Cbl_N_dom_sf"/>
</dbReference>
<sequence length="429" mass="47884">MFRLRRSRSSASTMSTSSNQQTLTMSLGLLETRGSSGNTTTLSLESMNTRILLERLKVLSNQDSILKEHHQILDCIYCLVESAWIQANLELEDDQKAQRDGVLVGTFIPSMTGILQQTIEYIENNVASPSSRNTLRKRGSLIMQKLITRDLETLRNNLNGIHSFAMPYIPSPASSSQTEDALTIAASIGSALSVVCDSVPVLGTLKPIAAGFTEICTTVQTIRSNKQLVVEILRDVREYFRMVVRKVKRSPTAQENEELRRDMEGLFRNLQDIQETLLKLRRKHGLGLRSVLFSKRESDNLEALQRRVQHARSTFEAGLVVSTNIAVCEIVRLQMMSLTTSNQEPLRVESPKHITLAGSASSELSALSQIDAAAVILAPESYSSRKQWVSLSVEVDLDRASHKHHRASHKHGTAVSLLPYMGVYFFFLN</sequence>
<keyword evidence="4" id="KW-1185">Reference proteome</keyword>
<evidence type="ECO:0000256" key="1">
    <source>
        <dbReference type="SAM" id="Coils"/>
    </source>
</evidence>
<dbReference type="InterPro" id="IPR059179">
    <property type="entry name" value="MLKL-like_MCAfunc"/>
</dbReference>
<dbReference type="AlphaFoldDB" id="A0A6A4H4J4"/>